<feature type="region of interest" description="Disordered" evidence="1">
    <location>
        <begin position="1"/>
        <end position="62"/>
    </location>
</feature>
<accession>A0A813FTG8</accession>
<sequence length="118" mass="12638">PASGSASACSPSTSSSAAPANRAVISTEVHELHRGSASDQLEVSLGLPDGLPASLPGDRMGRQESQWSLVSFSSLETDQSVDLSEQEASDDEGDRRAEERGAQRQRAEEQERLFPEMH</sequence>
<feature type="region of interest" description="Disordered" evidence="1">
    <location>
        <begin position="76"/>
        <end position="118"/>
    </location>
</feature>
<keyword evidence="3" id="KW-1185">Reference proteome</keyword>
<reference evidence="2" key="1">
    <citation type="submission" date="2021-02" db="EMBL/GenBank/DDBJ databases">
        <authorList>
            <person name="Dougan E. K."/>
            <person name="Rhodes N."/>
            <person name="Thang M."/>
            <person name="Chan C."/>
        </authorList>
    </citation>
    <scope>NUCLEOTIDE SEQUENCE</scope>
</reference>
<proteinExistence type="predicted"/>
<evidence type="ECO:0000256" key="1">
    <source>
        <dbReference type="SAM" id="MobiDB-lite"/>
    </source>
</evidence>
<feature type="compositionally biased region" description="Low complexity" evidence="1">
    <location>
        <begin position="1"/>
        <end position="20"/>
    </location>
</feature>
<comment type="caution">
    <text evidence="2">The sequence shown here is derived from an EMBL/GenBank/DDBJ whole genome shotgun (WGS) entry which is preliminary data.</text>
</comment>
<gene>
    <name evidence="2" type="ORF">PGLA1383_LOCUS33301</name>
</gene>
<organism evidence="2 3">
    <name type="scientific">Polarella glacialis</name>
    <name type="common">Dinoflagellate</name>
    <dbReference type="NCBI Taxonomy" id="89957"/>
    <lineage>
        <taxon>Eukaryota</taxon>
        <taxon>Sar</taxon>
        <taxon>Alveolata</taxon>
        <taxon>Dinophyceae</taxon>
        <taxon>Suessiales</taxon>
        <taxon>Suessiaceae</taxon>
        <taxon>Polarella</taxon>
    </lineage>
</organism>
<dbReference type="Proteomes" id="UP000654075">
    <property type="component" value="Unassembled WGS sequence"/>
</dbReference>
<protein>
    <submittedName>
        <fullName evidence="2">Uncharacterized protein</fullName>
    </submittedName>
</protein>
<evidence type="ECO:0000313" key="2">
    <source>
        <dbReference type="EMBL" id="CAE8615588.1"/>
    </source>
</evidence>
<name>A0A813FTG8_POLGL</name>
<evidence type="ECO:0000313" key="3">
    <source>
        <dbReference type="Proteomes" id="UP000654075"/>
    </source>
</evidence>
<dbReference type="EMBL" id="CAJNNV010025663">
    <property type="protein sequence ID" value="CAE8615588.1"/>
    <property type="molecule type" value="Genomic_DNA"/>
</dbReference>
<feature type="compositionally biased region" description="Basic and acidic residues" evidence="1">
    <location>
        <begin position="93"/>
        <end position="118"/>
    </location>
</feature>
<dbReference type="AlphaFoldDB" id="A0A813FTG8"/>
<feature type="non-terminal residue" evidence="2">
    <location>
        <position position="1"/>
    </location>
</feature>